<protein>
    <submittedName>
        <fullName evidence="4">Uncharacterized protein (TIGR02271 family)</fullName>
    </submittedName>
</protein>
<proteinExistence type="predicted"/>
<feature type="domain" description="PRC-barrel" evidence="2">
    <location>
        <begin position="15"/>
        <end position="77"/>
    </location>
</feature>
<sequence length="277" mass="30462">MLNRENIESLLTKGGNVIGSDGEKIGSIGQLYADDDTGEPTWVTVKTGLFGTSQSFVPVEGAHDQGGDLVVPYTKDHVKDAPRVDVDGHLTPEEEDRLYTYYERGARTYSDTRGDVDLQGDADLNAGTPNTGAAGYASGRETVGHDTSGPTTDDAMTRSEERLHVGTEREAAGRARLRKYVTTENVTKTVPVRREEVRLEREPITDANRGAALSGPDISEEEHEVILHEERPVVEKETVPVERVRLDKDVVQDDVTVNEEVRKEHIDADGVDGNQRR</sequence>
<dbReference type="InterPro" id="IPR027275">
    <property type="entry name" value="PRC-brl_dom"/>
</dbReference>
<keyword evidence="5" id="KW-1185">Reference proteome</keyword>
<comment type="caution">
    <text evidence="4">The sequence shown here is derived from an EMBL/GenBank/DDBJ whole genome shotgun (WGS) entry which is preliminary data.</text>
</comment>
<dbReference type="PANTHER" id="PTHR38463">
    <property type="entry name" value="STRESS RESPONSE PROTEIN YSNF"/>
    <property type="match status" value="1"/>
</dbReference>
<gene>
    <name evidence="4" type="ORF">QFZ36_003748</name>
</gene>
<feature type="region of interest" description="Disordered" evidence="1">
    <location>
        <begin position="111"/>
        <end position="171"/>
    </location>
</feature>
<name>A0ABU0PRK5_9MICC</name>
<dbReference type="SUPFAM" id="SSF50346">
    <property type="entry name" value="PRC-barrel domain"/>
    <property type="match status" value="1"/>
</dbReference>
<dbReference type="Proteomes" id="UP001236806">
    <property type="component" value="Unassembled WGS sequence"/>
</dbReference>
<dbReference type="InterPro" id="IPR011033">
    <property type="entry name" value="PRC_barrel-like_sf"/>
</dbReference>
<dbReference type="Pfam" id="PF09557">
    <property type="entry name" value="DUF2382"/>
    <property type="match status" value="1"/>
</dbReference>
<evidence type="ECO:0000313" key="5">
    <source>
        <dbReference type="Proteomes" id="UP001236806"/>
    </source>
</evidence>
<accession>A0ABU0PRK5</accession>
<dbReference type="RefSeq" id="WP_306638567.1">
    <property type="nucleotide sequence ID" value="NZ_JAUSXB010000001.1"/>
</dbReference>
<organism evidence="4 5">
    <name type="scientific">Pseudarthrobacter siccitolerans</name>
    <dbReference type="NCBI Taxonomy" id="861266"/>
    <lineage>
        <taxon>Bacteria</taxon>
        <taxon>Bacillati</taxon>
        <taxon>Actinomycetota</taxon>
        <taxon>Actinomycetes</taxon>
        <taxon>Micrococcales</taxon>
        <taxon>Micrococcaceae</taxon>
        <taxon>Pseudarthrobacter</taxon>
    </lineage>
</organism>
<feature type="domain" description="DUF2382" evidence="3">
    <location>
        <begin position="156"/>
        <end position="267"/>
    </location>
</feature>
<evidence type="ECO:0000259" key="2">
    <source>
        <dbReference type="Pfam" id="PF05239"/>
    </source>
</evidence>
<reference evidence="4 5" key="1">
    <citation type="submission" date="2023-07" db="EMBL/GenBank/DDBJ databases">
        <title>Comparative genomics of wheat-associated soil bacteria to identify genetic determinants of phenazine resistance.</title>
        <authorList>
            <person name="Mouncey N."/>
        </authorList>
    </citation>
    <scope>NUCLEOTIDE SEQUENCE [LARGE SCALE GENOMIC DNA]</scope>
    <source>
        <strain evidence="4 5">W1I3</strain>
    </source>
</reference>
<dbReference type="Pfam" id="PF05239">
    <property type="entry name" value="PRC"/>
    <property type="match status" value="1"/>
</dbReference>
<dbReference type="InterPro" id="IPR052967">
    <property type="entry name" value="Stress_Response_Assoc"/>
</dbReference>
<dbReference type="PANTHER" id="PTHR38463:SF1">
    <property type="entry name" value="STRESS RESPONSE PROTEIN YSNF"/>
    <property type="match status" value="1"/>
</dbReference>
<evidence type="ECO:0000256" key="1">
    <source>
        <dbReference type="SAM" id="MobiDB-lite"/>
    </source>
</evidence>
<dbReference type="InterPro" id="IPR014747">
    <property type="entry name" value="Bac_photo_RC_H_C"/>
</dbReference>
<dbReference type="EMBL" id="JAUSXB010000001">
    <property type="protein sequence ID" value="MDQ0676187.1"/>
    <property type="molecule type" value="Genomic_DNA"/>
</dbReference>
<feature type="compositionally biased region" description="Basic and acidic residues" evidence="1">
    <location>
        <begin position="155"/>
        <end position="171"/>
    </location>
</feature>
<dbReference type="InterPro" id="IPR019060">
    <property type="entry name" value="DUF2382"/>
</dbReference>
<evidence type="ECO:0000313" key="4">
    <source>
        <dbReference type="EMBL" id="MDQ0676187.1"/>
    </source>
</evidence>
<evidence type="ECO:0000259" key="3">
    <source>
        <dbReference type="Pfam" id="PF09557"/>
    </source>
</evidence>
<dbReference type="Gene3D" id="3.90.50.10">
    <property type="entry name" value="Photosynthetic Reaction Center, subunit H, domain 2"/>
    <property type="match status" value="1"/>
</dbReference>